<gene>
    <name evidence="1" type="ORF">J2Z37_003787</name>
</gene>
<name>A0ABS4GU53_9BACL</name>
<accession>A0ABS4GU53</accession>
<reference evidence="1 2" key="1">
    <citation type="submission" date="2021-03" db="EMBL/GenBank/DDBJ databases">
        <title>Genomic Encyclopedia of Type Strains, Phase IV (KMG-IV): sequencing the most valuable type-strain genomes for metagenomic binning, comparative biology and taxonomic classification.</title>
        <authorList>
            <person name="Goeker M."/>
        </authorList>
    </citation>
    <scope>NUCLEOTIDE SEQUENCE [LARGE SCALE GENOMIC DNA]</scope>
    <source>
        <strain evidence="1 2">DSM 24738</strain>
    </source>
</reference>
<dbReference type="Proteomes" id="UP001519343">
    <property type="component" value="Unassembled WGS sequence"/>
</dbReference>
<organism evidence="1 2">
    <name type="scientific">Ammoniphilus resinae</name>
    <dbReference type="NCBI Taxonomy" id="861532"/>
    <lineage>
        <taxon>Bacteria</taxon>
        <taxon>Bacillati</taxon>
        <taxon>Bacillota</taxon>
        <taxon>Bacilli</taxon>
        <taxon>Bacillales</taxon>
        <taxon>Paenibacillaceae</taxon>
        <taxon>Aneurinibacillus group</taxon>
        <taxon>Ammoniphilus</taxon>
    </lineage>
</organism>
<protein>
    <submittedName>
        <fullName evidence="1">Uncharacterized protein YpiB (UPF0302 family)</fullName>
    </submittedName>
</protein>
<comment type="caution">
    <text evidence="1">The sequence shown here is derived from an EMBL/GenBank/DDBJ whole genome shotgun (WGS) entry which is preliminary data.</text>
</comment>
<evidence type="ECO:0000313" key="2">
    <source>
        <dbReference type="Proteomes" id="UP001519343"/>
    </source>
</evidence>
<proteinExistence type="predicted"/>
<sequence>MKTKVRFKKGDTVKVINPNNHFYDEVAEILMFDEFTNKYLLQFNNGYKCEMYHYDLVKHLSHREQRELQKAHLFQMADLALNVKDKEWFERITKRLKEFRD</sequence>
<evidence type="ECO:0000313" key="1">
    <source>
        <dbReference type="EMBL" id="MBP1933774.1"/>
    </source>
</evidence>
<dbReference type="EMBL" id="JAGGKT010000013">
    <property type="protein sequence ID" value="MBP1933774.1"/>
    <property type="molecule type" value="Genomic_DNA"/>
</dbReference>
<dbReference type="RefSeq" id="WP_209811784.1">
    <property type="nucleotide sequence ID" value="NZ_JAGGKT010000013.1"/>
</dbReference>
<keyword evidence="2" id="KW-1185">Reference proteome</keyword>